<dbReference type="AlphaFoldDB" id="A0ABD3WGQ1"/>
<name>A0ABD3WGQ1_SINWO</name>
<dbReference type="EMBL" id="JBJQND010000007">
    <property type="protein sequence ID" value="KAL3872433.1"/>
    <property type="molecule type" value="Genomic_DNA"/>
</dbReference>
<accession>A0ABD3WGQ1</accession>
<dbReference type="SUPFAM" id="SSF54060">
    <property type="entry name" value="His-Me finger endonucleases"/>
    <property type="match status" value="1"/>
</dbReference>
<comment type="caution">
    <text evidence="1">The sequence shown here is derived from an EMBL/GenBank/DDBJ whole genome shotgun (WGS) entry which is preliminary data.</text>
</comment>
<organism evidence="1 2">
    <name type="scientific">Sinanodonta woodiana</name>
    <name type="common">Chinese pond mussel</name>
    <name type="synonym">Anodonta woodiana</name>
    <dbReference type="NCBI Taxonomy" id="1069815"/>
    <lineage>
        <taxon>Eukaryota</taxon>
        <taxon>Metazoa</taxon>
        <taxon>Spiralia</taxon>
        <taxon>Lophotrochozoa</taxon>
        <taxon>Mollusca</taxon>
        <taxon>Bivalvia</taxon>
        <taxon>Autobranchia</taxon>
        <taxon>Heteroconchia</taxon>
        <taxon>Palaeoheterodonta</taxon>
        <taxon>Unionida</taxon>
        <taxon>Unionoidea</taxon>
        <taxon>Unionidae</taxon>
        <taxon>Unioninae</taxon>
        <taxon>Sinanodonta</taxon>
    </lineage>
</organism>
<proteinExistence type="predicted"/>
<evidence type="ECO:0000313" key="1">
    <source>
        <dbReference type="EMBL" id="KAL3872433.1"/>
    </source>
</evidence>
<evidence type="ECO:0000313" key="2">
    <source>
        <dbReference type="Proteomes" id="UP001634394"/>
    </source>
</evidence>
<protein>
    <submittedName>
        <fullName evidence="1">Uncharacterized protein</fullName>
    </submittedName>
</protein>
<sequence>MEVVKVPAERLLIKTNIEMFPHKVWNNYAATKDGQVYHISSGRLFLGYINNTSRSYKLRLYSKGGRSRCLFKAKFVYEVLTGSEVPKGSEVIYRSDNLLDDRTFNLFCGTKTQRACLHQHQKSA</sequence>
<dbReference type="Proteomes" id="UP001634394">
    <property type="component" value="Unassembled WGS sequence"/>
</dbReference>
<keyword evidence="2" id="KW-1185">Reference proteome</keyword>
<reference evidence="1 2" key="1">
    <citation type="submission" date="2024-11" db="EMBL/GenBank/DDBJ databases">
        <title>Chromosome-level genome assembly of the freshwater bivalve Anodonta woodiana.</title>
        <authorList>
            <person name="Chen X."/>
        </authorList>
    </citation>
    <scope>NUCLEOTIDE SEQUENCE [LARGE SCALE GENOMIC DNA]</scope>
    <source>
        <strain evidence="1">MN2024</strain>
        <tissue evidence="1">Gills</tissue>
    </source>
</reference>
<dbReference type="InterPro" id="IPR044925">
    <property type="entry name" value="His-Me_finger_sf"/>
</dbReference>
<feature type="non-terminal residue" evidence="1">
    <location>
        <position position="124"/>
    </location>
</feature>
<gene>
    <name evidence="1" type="ORF">ACJMK2_040360</name>
</gene>
<dbReference type="Gene3D" id="3.90.75.20">
    <property type="match status" value="1"/>
</dbReference>